<dbReference type="Gene3D" id="2.130.10.10">
    <property type="entry name" value="YVTN repeat-like/Quinoprotein amine dehydrogenase"/>
    <property type="match status" value="1"/>
</dbReference>
<accession>A0A9W8JP87</accession>
<keyword evidence="3" id="KW-1185">Reference proteome</keyword>
<keyword evidence="1" id="KW-1133">Transmembrane helix</keyword>
<dbReference type="SUPFAM" id="SSF50969">
    <property type="entry name" value="YVTN repeat-like/Quinoprotein amine dehydrogenase"/>
    <property type="match status" value="1"/>
</dbReference>
<name>A0A9W8JP87_9AGAR</name>
<organism evidence="2 3">
    <name type="scientific">Agrocybe chaxingu</name>
    <dbReference type="NCBI Taxonomy" id="84603"/>
    <lineage>
        <taxon>Eukaryota</taxon>
        <taxon>Fungi</taxon>
        <taxon>Dikarya</taxon>
        <taxon>Basidiomycota</taxon>
        <taxon>Agaricomycotina</taxon>
        <taxon>Agaricomycetes</taxon>
        <taxon>Agaricomycetidae</taxon>
        <taxon>Agaricales</taxon>
        <taxon>Agaricineae</taxon>
        <taxon>Strophariaceae</taxon>
        <taxon>Agrocybe</taxon>
    </lineage>
</organism>
<comment type="caution">
    <text evidence="2">The sequence shown here is derived from an EMBL/GenBank/DDBJ whole genome shotgun (WGS) entry which is preliminary data.</text>
</comment>
<protein>
    <submittedName>
        <fullName evidence="2">Uncharacterized protein</fullName>
    </submittedName>
</protein>
<evidence type="ECO:0000256" key="1">
    <source>
        <dbReference type="SAM" id="Phobius"/>
    </source>
</evidence>
<dbReference type="Proteomes" id="UP001148786">
    <property type="component" value="Unassembled WGS sequence"/>
</dbReference>
<proteinExistence type="predicted"/>
<keyword evidence="1" id="KW-0472">Membrane</keyword>
<dbReference type="InterPro" id="IPR015943">
    <property type="entry name" value="WD40/YVTN_repeat-like_dom_sf"/>
</dbReference>
<sequence>MLGRQASRFSTSPPTLLDVRRDLGFAHTNSLDGPGLKLLAFDNEPAAQLYVLEEDGVMSKFRGYDGELMGEFRLAQQIGNAAVNRQVSLCVVDNIRDGIDVYETSNGHLLKRLWGQGTRPTAVALADGSYAIVRGGENGQVHILARESDEILARMQHSEGGRVEKIAVNDRIDGRVLMATATSENNNIHIWKWSQMRHYGKEGVPSLFGLGLLLSVVGIVAAFALLGQGAVSQNVSAK</sequence>
<keyword evidence="1" id="KW-0812">Transmembrane</keyword>
<evidence type="ECO:0000313" key="3">
    <source>
        <dbReference type="Proteomes" id="UP001148786"/>
    </source>
</evidence>
<evidence type="ECO:0000313" key="2">
    <source>
        <dbReference type="EMBL" id="KAJ3498306.1"/>
    </source>
</evidence>
<reference evidence="2" key="1">
    <citation type="submission" date="2022-07" db="EMBL/GenBank/DDBJ databases">
        <title>Genome Sequence of Agrocybe chaxingu.</title>
        <authorList>
            <person name="Buettner E."/>
        </authorList>
    </citation>
    <scope>NUCLEOTIDE SEQUENCE</scope>
    <source>
        <strain evidence="2">MP-N11</strain>
    </source>
</reference>
<dbReference type="InterPro" id="IPR011044">
    <property type="entry name" value="Quino_amine_DH_bsu"/>
</dbReference>
<dbReference type="AlphaFoldDB" id="A0A9W8JP87"/>
<feature type="transmembrane region" description="Helical" evidence="1">
    <location>
        <begin position="204"/>
        <end position="226"/>
    </location>
</feature>
<dbReference type="EMBL" id="JANKHO010001804">
    <property type="protein sequence ID" value="KAJ3498306.1"/>
    <property type="molecule type" value="Genomic_DNA"/>
</dbReference>
<gene>
    <name evidence="2" type="ORF">NLJ89_g10235</name>
</gene>